<gene>
    <name evidence="2" type="ORF">H920_00509</name>
</gene>
<keyword evidence="3" id="KW-1185">Reference proteome</keyword>
<dbReference type="Pfam" id="PF03643">
    <property type="entry name" value="Vps26"/>
    <property type="match status" value="1"/>
</dbReference>
<organism evidence="2 3">
    <name type="scientific">Fukomys damarensis</name>
    <name type="common">Damaraland mole rat</name>
    <name type="synonym">Cryptomys damarensis</name>
    <dbReference type="NCBI Taxonomy" id="885580"/>
    <lineage>
        <taxon>Eukaryota</taxon>
        <taxon>Metazoa</taxon>
        <taxon>Chordata</taxon>
        <taxon>Craniata</taxon>
        <taxon>Vertebrata</taxon>
        <taxon>Euteleostomi</taxon>
        <taxon>Mammalia</taxon>
        <taxon>Eutheria</taxon>
        <taxon>Euarchontoglires</taxon>
        <taxon>Glires</taxon>
        <taxon>Rodentia</taxon>
        <taxon>Hystricomorpha</taxon>
        <taxon>Bathyergidae</taxon>
        <taxon>Fukomys</taxon>
    </lineage>
</organism>
<accession>A0A091E172</accession>
<name>A0A091E172_FUKDA</name>
<dbReference type="EMBL" id="KN120636">
    <property type="protein sequence ID" value="KFO38114.1"/>
    <property type="molecule type" value="Genomic_DNA"/>
</dbReference>
<dbReference type="PANTHER" id="PTHR12233">
    <property type="entry name" value="VACUOLAR PROTEIN SORTING 26 RELATED"/>
    <property type="match status" value="1"/>
</dbReference>
<dbReference type="GO" id="GO:0006886">
    <property type="term" value="P:intracellular protein transport"/>
    <property type="evidence" value="ECO:0007669"/>
    <property type="project" value="InterPro"/>
</dbReference>
<evidence type="ECO:0000313" key="3">
    <source>
        <dbReference type="Proteomes" id="UP000028990"/>
    </source>
</evidence>
<proteinExistence type="inferred from homology"/>
<dbReference type="STRING" id="885580.ENSFDAP00000018571"/>
<reference evidence="2 3" key="1">
    <citation type="submission" date="2013-11" db="EMBL/GenBank/DDBJ databases">
        <title>The Damaraland mole rat (Fukomys damarensis) genome and evolution of African mole rats.</title>
        <authorList>
            <person name="Gladyshev V.N."/>
            <person name="Fang X."/>
        </authorList>
    </citation>
    <scope>NUCLEOTIDE SEQUENCE [LARGE SCALE GENOMIC DNA]</scope>
    <source>
        <tissue evidence="2">Liver</tissue>
    </source>
</reference>
<dbReference type="Gene3D" id="2.60.40.640">
    <property type="match status" value="1"/>
</dbReference>
<comment type="similarity">
    <text evidence="1">Belongs to the VPS26 family.</text>
</comment>
<dbReference type="AlphaFoldDB" id="A0A091E172"/>
<evidence type="ECO:0000313" key="2">
    <source>
        <dbReference type="EMBL" id="KFO38114.1"/>
    </source>
</evidence>
<dbReference type="InterPro" id="IPR028934">
    <property type="entry name" value="Vps26-related"/>
</dbReference>
<protein>
    <submittedName>
        <fullName evidence="2">Vacuolar protein sorting-associated protein 26B</fullName>
    </submittedName>
</protein>
<evidence type="ECO:0000256" key="1">
    <source>
        <dbReference type="ARBA" id="ARBA00009100"/>
    </source>
</evidence>
<dbReference type="InterPro" id="IPR014752">
    <property type="entry name" value="Arrestin-like_C"/>
</dbReference>
<dbReference type="Proteomes" id="UP000028990">
    <property type="component" value="Unassembled WGS sequence"/>
</dbReference>
<sequence>MQRVGREDRKKYFLFYDGKAISGKVSLAPENPNKRLEHQGSKMECIGQILYRDRRDQHEFVSLVKDLVWPGEITRSQAFDFEFTHGERPYEAYTGQNVKLRYFLPATISDVVKETGIVAHTLSTTQS</sequence>